<dbReference type="AlphaFoldDB" id="D1A643"/>
<protein>
    <submittedName>
        <fullName evidence="2">Coenzyme A transferase</fullName>
    </submittedName>
</protein>
<proteinExistence type="inferred from homology"/>
<reference evidence="2 3" key="1">
    <citation type="journal article" date="2011" name="Stand. Genomic Sci.">
        <title>Complete genome sequence of Thermomonospora curvata type strain (B9).</title>
        <authorList>
            <person name="Chertkov O."/>
            <person name="Sikorski J."/>
            <person name="Nolan M."/>
            <person name="Lapidus A."/>
            <person name="Lucas S."/>
            <person name="Del Rio T.G."/>
            <person name="Tice H."/>
            <person name="Cheng J.F."/>
            <person name="Goodwin L."/>
            <person name="Pitluck S."/>
            <person name="Liolios K."/>
            <person name="Ivanova N."/>
            <person name="Mavromatis K."/>
            <person name="Mikhailova N."/>
            <person name="Ovchinnikova G."/>
            <person name="Pati A."/>
            <person name="Chen A."/>
            <person name="Palaniappan K."/>
            <person name="Djao O.D."/>
            <person name="Land M."/>
            <person name="Hauser L."/>
            <person name="Chang Y.J."/>
            <person name="Jeffries C.D."/>
            <person name="Brettin T."/>
            <person name="Han C."/>
            <person name="Detter J.C."/>
            <person name="Rohde M."/>
            <person name="Goker M."/>
            <person name="Woyke T."/>
            <person name="Bristow J."/>
            <person name="Eisen J.A."/>
            <person name="Markowitz V."/>
            <person name="Hugenholtz P."/>
            <person name="Klenk H.P."/>
            <person name="Kyrpides N.C."/>
        </authorList>
    </citation>
    <scope>NUCLEOTIDE SEQUENCE [LARGE SCALE GENOMIC DNA]</scope>
    <source>
        <strain evidence="3">ATCC 19995 / DSM 43183 / JCM 3096 / KCTC 9072 / NBRC 15933 / NCIMB 10081 / Henssen B9</strain>
    </source>
</reference>
<dbReference type="InterPro" id="IPR037171">
    <property type="entry name" value="NagB/RpiA_transferase-like"/>
</dbReference>
<evidence type="ECO:0000313" key="3">
    <source>
        <dbReference type="Proteomes" id="UP000001918"/>
    </source>
</evidence>
<comment type="similarity">
    <text evidence="1">Belongs to the 3-oxoacid CoA-transferase subunit B family.</text>
</comment>
<sequence>MTEQTLHKVRRADVCAVAIADCFRGDGEILANPIGNLPVLGGRLARAVHEPQLMMTDGEAYLTGDVPPLGTAPEVIEGWNPFRRMFDVVWGGRRHVMMGASQIDRYGNQNIAAIGSDPDKPVRQLIGFRGAPGNTINNTTSYWIPNHSTRVFVEKVDLVCGIGYDRAAELGEVARFHNLRHVITNLAVLDFETPDHRMRLRSVHPGVTVEDVVANTGFELVIPDQVPTTRTPTDEEMAVIERLDPAGLRYREVKD</sequence>
<keyword evidence="3" id="KW-1185">Reference proteome</keyword>
<dbReference type="Gene3D" id="3.40.1080.10">
    <property type="entry name" value="Glutaconate Coenzyme A-transferase"/>
    <property type="match status" value="1"/>
</dbReference>
<evidence type="ECO:0000313" key="2">
    <source>
        <dbReference type="EMBL" id="ACZ00142.1"/>
    </source>
</evidence>
<dbReference type="Pfam" id="PF01144">
    <property type="entry name" value="CoA_trans"/>
    <property type="match status" value="1"/>
</dbReference>
<name>D1A643_THECD</name>
<dbReference type="eggNOG" id="COG2057">
    <property type="taxonomic scope" value="Bacteria"/>
</dbReference>
<dbReference type="KEGG" id="tcu:Tcur_4620"/>
<dbReference type="GO" id="GO:0008410">
    <property type="term" value="F:CoA-transferase activity"/>
    <property type="evidence" value="ECO:0007669"/>
    <property type="project" value="InterPro"/>
</dbReference>
<accession>D1A643</accession>
<dbReference type="InterPro" id="IPR004165">
    <property type="entry name" value="CoA_trans_fam_I"/>
</dbReference>
<dbReference type="SUPFAM" id="SSF100950">
    <property type="entry name" value="NagB/RpiA/CoA transferase-like"/>
    <property type="match status" value="1"/>
</dbReference>
<dbReference type="PANTHER" id="PTHR43293:SF3">
    <property type="entry name" value="CHOLESTEROL RING-CLEAVING HYDROLASE IPDB SUBUNIT"/>
    <property type="match status" value="1"/>
</dbReference>
<keyword evidence="2" id="KW-0808">Transferase</keyword>
<dbReference type="SMART" id="SM00882">
    <property type="entry name" value="CoA_trans"/>
    <property type="match status" value="1"/>
</dbReference>
<evidence type="ECO:0000256" key="1">
    <source>
        <dbReference type="ARBA" id="ARBA00007047"/>
    </source>
</evidence>
<dbReference type="STRING" id="471852.Tcur_4620"/>
<dbReference type="RefSeq" id="WP_012854923.1">
    <property type="nucleotide sequence ID" value="NC_013510.1"/>
</dbReference>
<dbReference type="Proteomes" id="UP000001918">
    <property type="component" value="Chromosome"/>
</dbReference>
<dbReference type="HOGENOM" id="CLU_069088_0_0_11"/>
<dbReference type="EMBL" id="CP001738">
    <property type="protein sequence ID" value="ACZ00142.1"/>
    <property type="molecule type" value="Genomic_DNA"/>
</dbReference>
<dbReference type="PANTHER" id="PTHR43293">
    <property type="entry name" value="ACETATE COA-TRANSFERASE YDIF"/>
    <property type="match status" value="1"/>
</dbReference>
<organism evidence="2 3">
    <name type="scientific">Thermomonospora curvata (strain ATCC 19995 / DSM 43183 / JCM 3096 / KCTC 9072 / NBRC 15933 / NCIMB 10081 / Henssen B9)</name>
    <dbReference type="NCBI Taxonomy" id="471852"/>
    <lineage>
        <taxon>Bacteria</taxon>
        <taxon>Bacillati</taxon>
        <taxon>Actinomycetota</taxon>
        <taxon>Actinomycetes</taxon>
        <taxon>Streptosporangiales</taxon>
        <taxon>Thermomonosporaceae</taxon>
        <taxon>Thermomonospora</taxon>
    </lineage>
</organism>
<gene>
    <name evidence="2" type="ordered locus">Tcur_4620</name>
</gene>